<evidence type="ECO:0000313" key="2">
    <source>
        <dbReference type="Proteomes" id="UP000631421"/>
    </source>
</evidence>
<protein>
    <submittedName>
        <fullName evidence="1">Uncharacterized protein</fullName>
    </submittedName>
</protein>
<evidence type="ECO:0000313" key="1">
    <source>
        <dbReference type="EMBL" id="MBD2152388.1"/>
    </source>
</evidence>
<sequence>MPYPNPAGYYSLEMPESIEKEIVELEYVETAELLNEITYTLTPCGTDDITTNDLSQEADDWINQRSPEQTISLIRWLAERLDYLAKGTHHP</sequence>
<keyword evidence="2" id="KW-1185">Reference proteome</keyword>
<dbReference type="Proteomes" id="UP000631421">
    <property type="component" value="Unassembled WGS sequence"/>
</dbReference>
<dbReference type="EMBL" id="JACJPY010000101">
    <property type="protein sequence ID" value="MBD2152388.1"/>
    <property type="molecule type" value="Genomic_DNA"/>
</dbReference>
<dbReference type="RefSeq" id="WP_190352853.1">
    <property type="nucleotide sequence ID" value="NZ_JACJPY010000101.1"/>
</dbReference>
<comment type="caution">
    <text evidence="1">The sequence shown here is derived from an EMBL/GenBank/DDBJ whole genome shotgun (WGS) entry which is preliminary data.</text>
</comment>
<gene>
    <name evidence="1" type="ORF">H6F44_20035</name>
</gene>
<reference evidence="1" key="1">
    <citation type="journal article" date="2015" name="ISME J.">
        <title>Draft Genome Sequence of Streptomyces incarnatus NRRL8089, which Produces the Nucleoside Antibiotic Sinefungin.</title>
        <authorList>
            <person name="Oshima K."/>
            <person name="Hattori M."/>
            <person name="Shimizu H."/>
            <person name="Fukuda K."/>
            <person name="Nemoto M."/>
            <person name="Inagaki K."/>
            <person name="Tamura T."/>
        </authorList>
    </citation>
    <scope>NUCLEOTIDE SEQUENCE</scope>
    <source>
        <strain evidence="1">FACHB-1277</strain>
    </source>
</reference>
<organism evidence="1 2">
    <name type="scientific">Pseudanabaena cinerea FACHB-1277</name>
    <dbReference type="NCBI Taxonomy" id="2949581"/>
    <lineage>
        <taxon>Bacteria</taxon>
        <taxon>Bacillati</taxon>
        <taxon>Cyanobacteriota</taxon>
        <taxon>Cyanophyceae</taxon>
        <taxon>Pseudanabaenales</taxon>
        <taxon>Pseudanabaenaceae</taxon>
        <taxon>Pseudanabaena</taxon>
        <taxon>Pseudanabaena cinerea</taxon>
    </lineage>
</organism>
<reference evidence="1" key="2">
    <citation type="submission" date="2020-08" db="EMBL/GenBank/DDBJ databases">
        <authorList>
            <person name="Chen M."/>
            <person name="Teng W."/>
            <person name="Zhao L."/>
            <person name="Hu C."/>
            <person name="Zhou Y."/>
            <person name="Han B."/>
            <person name="Song L."/>
            <person name="Shu W."/>
        </authorList>
    </citation>
    <scope>NUCLEOTIDE SEQUENCE</scope>
    <source>
        <strain evidence="1">FACHB-1277</strain>
    </source>
</reference>
<name>A0A926Z866_9CYAN</name>
<dbReference type="AlphaFoldDB" id="A0A926Z866"/>
<proteinExistence type="predicted"/>
<accession>A0A926Z866</accession>